<name>A0A914ZY50_PARUN</name>
<proteinExistence type="predicted"/>
<evidence type="ECO:0000256" key="1">
    <source>
        <dbReference type="SAM" id="MobiDB-lite"/>
    </source>
</evidence>
<evidence type="ECO:0000313" key="2">
    <source>
        <dbReference type="Proteomes" id="UP000887569"/>
    </source>
</evidence>
<protein>
    <submittedName>
        <fullName evidence="3 4">Uncharacterized protein</fullName>
    </submittedName>
</protein>
<dbReference type="AlphaFoldDB" id="A0A914ZY50"/>
<dbReference type="Proteomes" id="UP000887569">
    <property type="component" value="Unplaced"/>
</dbReference>
<dbReference type="WBParaSite" id="PgE033_g002_t02">
    <property type="protein sequence ID" value="PgE033_g002_t02"/>
    <property type="gene ID" value="PgE033_g002"/>
</dbReference>
<evidence type="ECO:0000313" key="3">
    <source>
        <dbReference type="WBParaSite" id="PgE033_g002_t02"/>
    </source>
</evidence>
<reference evidence="3 4" key="1">
    <citation type="submission" date="2022-11" db="UniProtKB">
        <authorList>
            <consortium name="WormBaseParasite"/>
        </authorList>
    </citation>
    <scope>IDENTIFICATION</scope>
</reference>
<evidence type="ECO:0000313" key="4">
    <source>
        <dbReference type="WBParaSite" id="PgE033_g002_t03"/>
    </source>
</evidence>
<feature type="region of interest" description="Disordered" evidence="1">
    <location>
        <begin position="149"/>
        <end position="171"/>
    </location>
</feature>
<sequence>MRGQSVEEHKSVIDVMDFGITVKMSDRQFEVPLSHLERMQVTLHRKCDFGFIVGVDFRSLFHPSKRSGNEQLRSAEAADYAHHSGGLSERRFASHDGYSTESAFGPNVIRMQQSRHSVGDVSQQGFVHASNIDDVFAPKFAHQCAPERDIVGGSRSSSLRQTSEHKSPLRPDVINYFQRCGEDYPKNSDI</sequence>
<dbReference type="WBParaSite" id="PgE033_g002_t03">
    <property type="protein sequence ID" value="PgE033_g002_t03"/>
    <property type="gene ID" value="PgE033_g002"/>
</dbReference>
<organism evidence="2 3">
    <name type="scientific">Parascaris univalens</name>
    <name type="common">Nematode worm</name>
    <dbReference type="NCBI Taxonomy" id="6257"/>
    <lineage>
        <taxon>Eukaryota</taxon>
        <taxon>Metazoa</taxon>
        <taxon>Ecdysozoa</taxon>
        <taxon>Nematoda</taxon>
        <taxon>Chromadorea</taxon>
        <taxon>Rhabditida</taxon>
        <taxon>Spirurina</taxon>
        <taxon>Ascaridomorpha</taxon>
        <taxon>Ascaridoidea</taxon>
        <taxon>Ascarididae</taxon>
        <taxon>Parascaris</taxon>
    </lineage>
</organism>
<accession>A0A914ZY50</accession>
<keyword evidence="2" id="KW-1185">Reference proteome</keyword>